<reference evidence="1" key="1">
    <citation type="journal article" date="2015" name="Nature">
        <title>Complex archaea that bridge the gap between prokaryotes and eukaryotes.</title>
        <authorList>
            <person name="Spang A."/>
            <person name="Saw J.H."/>
            <person name="Jorgensen S.L."/>
            <person name="Zaremba-Niedzwiedzka K."/>
            <person name="Martijn J."/>
            <person name="Lind A.E."/>
            <person name="van Eijk R."/>
            <person name="Schleper C."/>
            <person name="Guy L."/>
            <person name="Ettema T.J."/>
        </authorList>
    </citation>
    <scope>NUCLEOTIDE SEQUENCE</scope>
</reference>
<proteinExistence type="predicted"/>
<protein>
    <submittedName>
        <fullName evidence="1">Uncharacterized protein</fullName>
    </submittedName>
</protein>
<feature type="non-terminal residue" evidence="1">
    <location>
        <position position="1"/>
    </location>
</feature>
<comment type="caution">
    <text evidence="1">The sequence shown here is derived from an EMBL/GenBank/DDBJ whole genome shotgun (WGS) entry which is preliminary data.</text>
</comment>
<sequence>FGDKDFVFTREYGIEGIHHEIDSEGNAYYIGKWAEMDNRTVGNALGSLMGYLPHEKRDIGLMQRVKTDPIFDDYKAYLVKIEPYEKPSYLWKLTQTQKDIAKVAMKDIQTFVDESITKFIIGTKLFSEWDEYVETVNKEAGDKIDAARQMYQEYFDKNVKKYW</sequence>
<gene>
    <name evidence="1" type="ORF">LCGC14_1742790</name>
</gene>
<dbReference type="Gene3D" id="3.40.190.10">
    <property type="entry name" value="Periplasmic binding protein-like II"/>
    <property type="match status" value="1"/>
</dbReference>
<evidence type="ECO:0000313" key="1">
    <source>
        <dbReference type="EMBL" id="KKM06562.1"/>
    </source>
</evidence>
<name>A0A0F9HTT2_9ZZZZ</name>
<dbReference type="AlphaFoldDB" id="A0A0F9HTT2"/>
<accession>A0A0F9HTT2</accession>
<dbReference type="EMBL" id="LAZR01015964">
    <property type="protein sequence ID" value="KKM06562.1"/>
    <property type="molecule type" value="Genomic_DNA"/>
</dbReference>
<dbReference type="SUPFAM" id="SSF53850">
    <property type="entry name" value="Periplasmic binding protein-like II"/>
    <property type="match status" value="1"/>
</dbReference>
<organism evidence="1">
    <name type="scientific">marine sediment metagenome</name>
    <dbReference type="NCBI Taxonomy" id="412755"/>
    <lineage>
        <taxon>unclassified sequences</taxon>
        <taxon>metagenomes</taxon>
        <taxon>ecological metagenomes</taxon>
    </lineage>
</organism>